<dbReference type="Pfam" id="PF07127">
    <property type="entry name" value="Nodulin_late"/>
    <property type="match status" value="1"/>
</dbReference>
<accession>A0A396JLB6</accession>
<proteinExistence type="predicted"/>
<evidence type="ECO:0000259" key="2">
    <source>
        <dbReference type="Pfam" id="PF07127"/>
    </source>
</evidence>
<keyword evidence="1" id="KW-1133">Transmembrane helix</keyword>
<dbReference type="AlphaFoldDB" id="A0A396JLB6"/>
<sequence>MTQISISFYALIIFFSLFLVVTNGRNKTCNYSSECLFHNCPLGWVMKCFTYFCACSRL</sequence>
<reference evidence="4" key="1">
    <citation type="journal article" date="2018" name="Nat. Plants">
        <title>Whole-genome landscape of Medicago truncatula symbiotic genes.</title>
        <authorList>
            <person name="Pecrix Y."/>
            <person name="Staton S.E."/>
            <person name="Sallet E."/>
            <person name="Lelandais-Briere C."/>
            <person name="Moreau S."/>
            <person name="Carrere S."/>
            <person name="Blein T."/>
            <person name="Jardinaud M.F."/>
            <person name="Latrasse D."/>
            <person name="Zouine M."/>
            <person name="Zahm M."/>
            <person name="Kreplak J."/>
            <person name="Mayjonade B."/>
            <person name="Satge C."/>
            <person name="Perez M."/>
            <person name="Cauet S."/>
            <person name="Marande W."/>
            <person name="Chantry-Darmon C."/>
            <person name="Lopez-Roques C."/>
            <person name="Bouchez O."/>
            <person name="Berard A."/>
            <person name="Debelle F."/>
            <person name="Munos S."/>
            <person name="Bendahmane A."/>
            <person name="Berges H."/>
            <person name="Niebel A."/>
            <person name="Buitink J."/>
            <person name="Frugier F."/>
            <person name="Benhamed M."/>
            <person name="Crespi M."/>
            <person name="Gouzy J."/>
            <person name="Gamas P."/>
        </authorList>
    </citation>
    <scope>NUCLEOTIDE SEQUENCE [LARGE SCALE GENOMIC DNA]</scope>
    <source>
        <strain evidence="4">cv. Jemalong A17</strain>
    </source>
</reference>
<dbReference type="EMBL" id="PSQE01000001">
    <property type="protein sequence ID" value="RHN79049.1"/>
    <property type="molecule type" value="Genomic_DNA"/>
</dbReference>
<comment type="caution">
    <text evidence="3">The sequence shown here is derived from an EMBL/GenBank/DDBJ whole genome shotgun (WGS) entry which is preliminary data.</text>
</comment>
<organism evidence="3 4">
    <name type="scientific">Medicago truncatula</name>
    <name type="common">Barrel medic</name>
    <name type="synonym">Medicago tribuloides</name>
    <dbReference type="NCBI Taxonomy" id="3880"/>
    <lineage>
        <taxon>Eukaryota</taxon>
        <taxon>Viridiplantae</taxon>
        <taxon>Streptophyta</taxon>
        <taxon>Embryophyta</taxon>
        <taxon>Tracheophyta</taxon>
        <taxon>Spermatophyta</taxon>
        <taxon>Magnoliopsida</taxon>
        <taxon>eudicotyledons</taxon>
        <taxon>Gunneridae</taxon>
        <taxon>Pentapetalae</taxon>
        <taxon>rosids</taxon>
        <taxon>fabids</taxon>
        <taxon>Fabales</taxon>
        <taxon>Fabaceae</taxon>
        <taxon>Papilionoideae</taxon>
        <taxon>50 kb inversion clade</taxon>
        <taxon>NPAAA clade</taxon>
        <taxon>Hologalegina</taxon>
        <taxon>IRL clade</taxon>
        <taxon>Trifolieae</taxon>
        <taxon>Medicago</taxon>
    </lineage>
</organism>
<dbReference type="InterPro" id="IPR009810">
    <property type="entry name" value="Nodulin_late_dom"/>
</dbReference>
<feature type="domain" description="Late nodulin" evidence="2">
    <location>
        <begin position="1"/>
        <end position="53"/>
    </location>
</feature>
<name>A0A396JLB6_MEDTR</name>
<dbReference type="GO" id="GO:0046872">
    <property type="term" value="F:metal ion binding"/>
    <property type="evidence" value="ECO:0007669"/>
    <property type="project" value="InterPro"/>
</dbReference>
<evidence type="ECO:0000313" key="3">
    <source>
        <dbReference type="EMBL" id="RHN79049.1"/>
    </source>
</evidence>
<dbReference type="Gramene" id="rna2742">
    <property type="protein sequence ID" value="RHN79049.1"/>
    <property type="gene ID" value="gene2742"/>
</dbReference>
<keyword evidence="1" id="KW-0812">Transmembrane</keyword>
<protein>
    <submittedName>
        <fullName evidence="3">Putative Late nodulin</fullName>
    </submittedName>
</protein>
<evidence type="ECO:0000313" key="4">
    <source>
        <dbReference type="Proteomes" id="UP000265566"/>
    </source>
</evidence>
<keyword evidence="1" id="KW-0472">Membrane</keyword>
<gene>
    <name evidence="3" type="ORF">MtrunA17_Chr1g0172681</name>
</gene>
<feature type="transmembrane region" description="Helical" evidence="1">
    <location>
        <begin position="6"/>
        <end position="24"/>
    </location>
</feature>
<dbReference type="Proteomes" id="UP000265566">
    <property type="component" value="Chromosome 1"/>
</dbReference>
<evidence type="ECO:0000256" key="1">
    <source>
        <dbReference type="SAM" id="Phobius"/>
    </source>
</evidence>